<organism evidence="14 15">
    <name type="scientific">Candidatus Yanofskybacteria bacterium GW2011_GWE2_40_11</name>
    <dbReference type="NCBI Taxonomy" id="1619033"/>
    <lineage>
        <taxon>Bacteria</taxon>
        <taxon>Candidatus Yanofskyibacteriota</taxon>
    </lineage>
</organism>
<evidence type="ECO:0000256" key="7">
    <source>
        <dbReference type="ARBA" id="ARBA00022840"/>
    </source>
</evidence>
<comment type="caution">
    <text evidence="14">The sequence shown here is derived from an EMBL/GenBank/DDBJ whole genome shotgun (WGS) entry which is preliminary data.</text>
</comment>
<feature type="binding site" evidence="10">
    <location>
        <begin position="14"/>
        <end position="21"/>
    </location>
    <ligand>
        <name>ATP</name>
        <dbReference type="ChEBI" id="CHEBI:30616"/>
    </ligand>
</feature>
<evidence type="ECO:0000256" key="11">
    <source>
        <dbReference type="RuleBase" id="RU003783"/>
    </source>
</evidence>
<keyword evidence="4 10" id="KW-0808">Transferase</keyword>
<sequence>MDVKKRPKIVVILGPTASGKSDLAIKMARHFNGEIISADSRQVYRGMNIGTGKVTKKEQKLVKHHLIDIASPKKEFNVSDFQKLSGKTISEIISRGKLPIVCGGTGFWIDALAYNTSLPNVPPNKKLRAKLEKQTAEQLFKQLARLDPQRSKNIDKHNKYRLTRALEIIFATGKPVPPVKSHGSAYEIIWLGITWPKKILTERIKIRLDKRLRQGLVSEIKKLSAAGLSHKRLFSFGLEYRWISEYLQGKTSRQEMAEGLYRDIIKFSKRQATWFKRNKDIAWINPKKQNQAFGLVKKFLHS</sequence>
<evidence type="ECO:0000256" key="9">
    <source>
        <dbReference type="ARBA" id="ARBA00049563"/>
    </source>
</evidence>
<proteinExistence type="inferred from homology"/>
<evidence type="ECO:0000256" key="10">
    <source>
        <dbReference type="HAMAP-Rule" id="MF_00185"/>
    </source>
</evidence>
<keyword evidence="8 10" id="KW-0460">Magnesium</keyword>
<name>A0A0G0QL97_9BACT</name>
<evidence type="ECO:0000256" key="2">
    <source>
        <dbReference type="ARBA" id="ARBA00003213"/>
    </source>
</evidence>
<dbReference type="InterPro" id="IPR039657">
    <property type="entry name" value="Dimethylallyltransferase"/>
</dbReference>
<dbReference type="Gene3D" id="1.10.20.140">
    <property type="match status" value="1"/>
</dbReference>
<dbReference type="Proteomes" id="UP000034072">
    <property type="component" value="Unassembled WGS sequence"/>
</dbReference>
<dbReference type="Gene3D" id="3.40.50.300">
    <property type="entry name" value="P-loop containing nucleotide triphosphate hydrolases"/>
    <property type="match status" value="1"/>
</dbReference>
<evidence type="ECO:0000256" key="8">
    <source>
        <dbReference type="ARBA" id="ARBA00022842"/>
    </source>
</evidence>
<feature type="region of interest" description="Interaction with substrate tRNA" evidence="10">
    <location>
        <begin position="39"/>
        <end position="42"/>
    </location>
</feature>
<evidence type="ECO:0000313" key="15">
    <source>
        <dbReference type="Proteomes" id="UP000034072"/>
    </source>
</evidence>
<keyword evidence="5 10" id="KW-0819">tRNA processing</keyword>
<feature type="site" description="Interaction with substrate tRNA" evidence="10">
    <location>
        <position position="105"/>
    </location>
</feature>
<evidence type="ECO:0000256" key="3">
    <source>
        <dbReference type="ARBA" id="ARBA00005842"/>
    </source>
</evidence>
<comment type="catalytic activity">
    <reaction evidence="9 10 11">
        <text>adenosine(37) in tRNA + dimethylallyl diphosphate = N(6)-dimethylallyladenosine(37) in tRNA + diphosphate</text>
        <dbReference type="Rhea" id="RHEA:26482"/>
        <dbReference type="Rhea" id="RHEA-COMP:10162"/>
        <dbReference type="Rhea" id="RHEA-COMP:10375"/>
        <dbReference type="ChEBI" id="CHEBI:33019"/>
        <dbReference type="ChEBI" id="CHEBI:57623"/>
        <dbReference type="ChEBI" id="CHEBI:74411"/>
        <dbReference type="ChEBI" id="CHEBI:74415"/>
        <dbReference type="EC" id="2.5.1.75"/>
    </reaction>
</comment>
<keyword evidence="6 10" id="KW-0547">Nucleotide-binding</keyword>
<dbReference type="PANTHER" id="PTHR11088:SF60">
    <property type="entry name" value="TRNA DIMETHYLALLYLTRANSFERASE"/>
    <property type="match status" value="1"/>
</dbReference>
<comment type="function">
    <text evidence="2 10 12">Catalyzes the transfer of a dimethylallyl group onto the adenine at position 37 in tRNAs that read codons beginning with uridine, leading to the formation of N6-(dimethylallyl)adenosine (i(6)A).</text>
</comment>
<feature type="site" description="Interaction with substrate tRNA" evidence="10">
    <location>
        <position position="128"/>
    </location>
</feature>
<protein>
    <recommendedName>
        <fullName evidence="10">tRNA dimethylallyltransferase</fullName>
        <ecNumber evidence="10">2.5.1.75</ecNumber>
    </recommendedName>
    <alternativeName>
        <fullName evidence="10">Dimethylallyl diphosphate:tRNA dimethylallyltransferase</fullName>
        <shortName evidence="10">DMAPP:tRNA dimethylallyltransferase</shortName>
        <shortName evidence="10">DMATase</shortName>
    </alternativeName>
    <alternativeName>
        <fullName evidence="10">Isopentenyl-diphosphate:tRNA isopentenyltransferase</fullName>
        <shortName evidence="10">IPP transferase</shortName>
        <shortName evidence="10">IPPT</shortName>
        <shortName evidence="10">IPTase</shortName>
    </alternativeName>
</protein>
<accession>A0A0G0QL97</accession>
<dbReference type="SUPFAM" id="SSF52540">
    <property type="entry name" value="P-loop containing nucleoside triphosphate hydrolases"/>
    <property type="match status" value="1"/>
</dbReference>
<comment type="subunit">
    <text evidence="10">Monomer.</text>
</comment>
<keyword evidence="7 10" id="KW-0067">ATP-binding</keyword>
<evidence type="ECO:0000256" key="12">
    <source>
        <dbReference type="RuleBase" id="RU003784"/>
    </source>
</evidence>
<dbReference type="InterPro" id="IPR027417">
    <property type="entry name" value="P-loop_NTPase"/>
</dbReference>
<dbReference type="EC" id="2.5.1.75" evidence="10"/>
<feature type="binding site" evidence="10">
    <location>
        <begin position="16"/>
        <end position="21"/>
    </location>
    <ligand>
        <name>substrate</name>
    </ligand>
</feature>
<dbReference type="GO" id="GO:0006400">
    <property type="term" value="P:tRNA modification"/>
    <property type="evidence" value="ECO:0007669"/>
    <property type="project" value="TreeGrafter"/>
</dbReference>
<comment type="cofactor">
    <cofactor evidence="1 10">
        <name>Mg(2+)</name>
        <dbReference type="ChEBI" id="CHEBI:18420"/>
    </cofactor>
</comment>
<dbReference type="InterPro" id="IPR018022">
    <property type="entry name" value="IPT"/>
</dbReference>
<comment type="similarity">
    <text evidence="3 10 13">Belongs to the IPP transferase family.</text>
</comment>
<evidence type="ECO:0000256" key="13">
    <source>
        <dbReference type="RuleBase" id="RU003785"/>
    </source>
</evidence>
<evidence type="ECO:0000256" key="5">
    <source>
        <dbReference type="ARBA" id="ARBA00022694"/>
    </source>
</evidence>
<dbReference type="PANTHER" id="PTHR11088">
    <property type="entry name" value="TRNA DIMETHYLALLYLTRANSFERASE"/>
    <property type="match status" value="1"/>
</dbReference>
<dbReference type="Pfam" id="PF01715">
    <property type="entry name" value="IPPT"/>
    <property type="match status" value="1"/>
</dbReference>
<dbReference type="GO" id="GO:0052381">
    <property type="term" value="F:tRNA dimethylallyltransferase activity"/>
    <property type="evidence" value="ECO:0007669"/>
    <property type="project" value="UniProtKB-UniRule"/>
</dbReference>
<dbReference type="GO" id="GO:0005524">
    <property type="term" value="F:ATP binding"/>
    <property type="evidence" value="ECO:0007669"/>
    <property type="project" value="UniProtKB-UniRule"/>
</dbReference>
<dbReference type="HAMAP" id="MF_00185">
    <property type="entry name" value="IPP_trans"/>
    <property type="match status" value="1"/>
</dbReference>
<evidence type="ECO:0000256" key="6">
    <source>
        <dbReference type="ARBA" id="ARBA00022741"/>
    </source>
</evidence>
<reference evidence="14 15" key="1">
    <citation type="journal article" date="2015" name="Nature">
        <title>rRNA introns, odd ribosomes, and small enigmatic genomes across a large radiation of phyla.</title>
        <authorList>
            <person name="Brown C.T."/>
            <person name="Hug L.A."/>
            <person name="Thomas B.C."/>
            <person name="Sharon I."/>
            <person name="Castelle C.J."/>
            <person name="Singh A."/>
            <person name="Wilkins M.J."/>
            <person name="Williams K.H."/>
            <person name="Banfield J.F."/>
        </authorList>
    </citation>
    <scope>NUCLEOTIDE SEQUENCE [LARGE SCALE GENOMIC DNA]</scope>
</reference>
<evidence type="ECO:0000256" key="4">
    <source>
        <dbReference type="ARBA" id="ARBA00022679"/>
    </source>
</evidence>
<dbReference type="AlphaFoldDB" id="A0A0G0QL97"/>
<dbReference type="EMBL" id="LBXZ01000003">
    <property type="protein sequence ID" value="KKR40913.1"/>
    <property type="molecule type" value="Genomic_DNA"/>
</dbReference>
<evidence type="ECO:0000313" key="14">
    <source>
        <dbReference type="EMBL" id="KKR40913.1"/>
    </source>
</evidence>
<gene>
    <name evidence="10" type="primary">miaA</name>
    <name evidence="14" type="ORF">UT75_C0003G0043</name>
</gene>
<dbReference type="NCBIfam" id="TIGR00174">
    <property type="entry name" value="miaA"/>
    <property type="match status" value="1"/>
</dbReference>
<evidence type="ECO:0000256" key="1">
    <source>
        <dbReference type="ARBA" id="ARBA00001946"/>
    </source>
</evidence>
<dbReference type="PATRIC" id="fig|1619033.3.peg.303"/>
<comment type="caution">
    <text evidence="10">Lacks conserved residue(s) required for the propagation of feature annotation.</text>
</comment>